<proteinExistence type="predicted"/>
<feature type="compositionally biased region" description="Basic residues" evidence="1">
    <location>
        <begin position="42"/>
        <end position="52"/>
    </location>
</feature>
<feature type="region of interest" description="Disordered" evidence="1">
    <location>
        <begin position="42"/>
        <end position="94"/>
    </location>
</feature>
<organism evidence="2 3">
    <name type="scientific">Auricularia subglabra (strain TFB-10046 / SS5)</name>
    <name type="common">White-rot fungus</name>
    <name type="synonym">Auricularia delicata (strain TFB10046)</name>
    <dbReference type="NCBI Taxonomy" id="717982"/>
    <lineage>
        <taxon>Eukaryota</taxon>
        <taxon>Fungi</taxon>
        <taxon>Dikarya</taxon>
        <taxon>Basidiomycota</taxon>
        <taxon>Agaricomycotina</taxon>
        <taxon>Agaricomycetes</taxon>
        <taxon>Auriculariales</taxon>
        <taxon>Auriculariaceae</taxon>
        <taxon>Auricularia</taxon>
    </lineage>
</organism>
<reference evidence="3" key="1">
    <citation type="journal article" date="2012" name="Science">
        <title>The Paleozoic origin of enzymatic lignin decomposition reconstructed from 31 fungal genomes.</title>
        <authorList>
            <person name="Floudas D."/>
            <person name="Binder M."/>
            <person name="Riley R."/>
            <person name="Barry K."/>
            <person name="Blanchette R.A."/>
            <person name="Henrissat B."/>
            <person name="Martinez A.T."/>
            <person name="Otillar R."/>
            <person name="Spatafora J.W."/>
            <person name="Yadav J.S."/>
            <person name="Aerts A."/>
            <person name="Benoit I."/>
            <person name="Boyd A."/>
            <person name="Carlson A."/>
            <person name="Copeland A."/>
            <person name="Coutinho P.M."/>
            <person name="de Vries R.P."/>
            <person name="Ferreira P."/>
            <person name="Findley K."/>
            <person name="Foster B."/>
            <person name="Gaskell J."/>
            <person name="Glotzer D."/>
            <person name="Gorecki P."/>
            <person name="Heitman J."/>
            <person name="Hesse C."/>
            <person name="Hori C."/>
            <person name="Igarashi K."/>
            <person name="Jurgens J.A."/>
            <person name="Kallen N."/>
            <person name="Kersten P."/>
            <person name="Kohler A."/>
            <person name="Kuees U."/>
            <person name="Kumar T.K.A."/>
            <person name="Kuo A."/>
            <person name="LaButti K."/>
            <person name="Larrondo L.F."/>
            <person name="Lindquist E."/>
            <person name="Ling A."/>
            <person name="Lombard V."/>
            <person name="Lucas S."/>
            <person name="Lundell T."/>
            <person name="Martin R."/>
            <person name="McLaughlin D.J."/>
            <person name="Morgenstern I."/>
            <person name="Morin E."/>
            <person name="Murat C."/>
            <person name="Nagy L.G."/>
            <person name="Nolan M."/>
            <person name="Ohm R.A."/>
            <person name="Patyshakuliyeva A."/>
            <person name="Rokas A."/>
            <person name="Ruiz-Duenas F.J."/>
            <person name="Sabat G."/>
            <person name="Salamov A."/>
            <person name="Samejima M."/>
            <person name="Schmutz J."/>
            <person name="Slot J.C."/>
            <person name="St John F."/>
            <person name="Stenlid J."/>
            <person name="Sun H."/>
            <person name="Sun S."/>
            <person name="Syed K."/>
            <person name="Tsang A."/>
            <person name="Wiebenga A."/>
            <person name="Young D."/>
            <person name="Pisabarro A."/>
            <person name="Eastwood D.C."/>
            <person name="Martin F."/>
            <person name="Cullen D."/>
            <person name="Grigoriev I.V."/>
            <person name="Hibbett D.S."/>
        </authorList>
    </citation>
    <scope>NUCLEOTIDE SEQUENCE [LARGE SCALE GENOMIC DNA]</scope>
    <source>
        <strain evidence="3">TFB10046</strain>
    </source>
</reference>
<sequence>MAIRKYQRCYKDLPLEDFKLKSDGERTLSCIPCAAQDALRKKNARAARRKATRATDSNKENQAPSKQDDTLPDTNVNSRDSSGSPASPPVIETDPGRALPWAEFCALLKQHRLKTCDITTYVALDDVEDEDGEEMANRDLAAHIVDAICTNMAY</sequence>
<dbReference type="EMBL" id="JH688229">
    <property type="protein sequence ID" value="EJD33440.1"/>
    <property type="molecule type" value="Genomic_DNA"/>
</dbReference>
<name>J0WM98_AURST</name>
<dbReference type="InParanoid" id="J0WM98"/>
<dbReference type="KEGG" id="adl:AURDEDRAFT_177476"/>
<dbReference type="Proteomes" id="UP000006514">
    <property type="component" value="Unassembled WGS sequence"/>
</dbReference>
<gene>
    <name evidence="2" type="ORF">AURDEDRAFT_177476</name>
</gene>
<protein>
    <submittedName>
        <fullName evidence="2">Uncharacterized protein</fullName>
    </submittedName>
</protein>
<keyword evidence="3" id="KW-1185">Reference proteome</keyword>
<evidence type="ECO:0000256" key="1">
    <source>
        <dbReference type="SAM" id="MobiDB-lite"/>
    </source>
</evidence>
<evidence type="ECO:0000313" key="2">
    <source>
        <dbReference type="EMBL" id="EJD33440.1"/>
    </source>
</evidence>
<feature type="compositionally biased region" description="Polar residues" evidence="1">
    <location>
        <begin position="72"/>
        <end position="85"/>
    </location>
</feature>
<dbReference type="AlphaFoldDB" id="J0WM98"/>
<evidence type="ECO:0000313" key="3">
    <source>
        <dbReference type="Proteomes" id="UP000006514"/>
    </source>
</evidence>
<accession>J0WM98</accession>